<protein>
    <recommendedName>
        <fullName evidence="4">DUF1145 domain-containing protein</fullName>
    </recommendedName>
</protein>
<name>A0ABN0T8F2_9BURK</name>
<dbReference type="Proteomes" id="UP001501176">
    <property type="component" value="Unassembled WGS sequence"/>
</dbReference>
<keyword evidence="3" id="KW-1185">Reference proteome</keyword>
<feature type="transmembrane region" description="Helical" evidence="1">
    <location>
        <begin position="34"/>
        <end position="55"/>
    </location>
</feature>
<evidence type="ECO:0000256" key="1">
    <source>
        <dbReference type="SAM" id="Phobius"/>
    </source>
</evidence>
<organism evidence="2 3">
    <name type="scientific">Castellaniella daejeonensis</name>
    <dbReference type="NCBI Taxonomy" id="659013"/>
    <lineage>
        <taxon>Bacteria</taxon>
        <taxon>Pseudomonadati</taxon>
        <taxon>Pseudomonadota</taxon>
        <taxon>Betaproteobacteria</taxon>
        <taxon>Burkholderiales</taxon>
        <taxon>Alcaligenaceae</taxon>
        <taxon>Castellaniella</taxon>
    </lineage>
</organism>
<feature type="transmembrane region" description="Helical" evidence="1">
    <location>
        <begin position="7"/>
        <end position="28"/>
    </location>
</feature>
<accession>A0ABN0T8F2</accession>
<comment type="caution">
    <text evidence="2">The sequence shown here is derived from an EMBL/GenBank/DDBJ whole genome shotgun (WGS) entry which is preliminary data.</text>
</comment>
<keyword evidence="1" id="KW-0812">Transmembrane</keyword>
<evidence type="ECO:0000313" key="3">
    <source>
        <dbReference type="Proteomes" id="UP001501176"/>
    </source>
</evidence>
<evidence type="ECO:0000313" key="2">
    <source>
        <dbReference type="EMBL" id="GAA0215273.1"/>
    </source>
</evidence>
<keyword evidence="1" id="KW-0472">Membrane</keyword>
<reference evidence="2 3" key="1">
    <citation type="journal article" date="2019" name="Int. J. Syst. Evol. Microbiol.">
        <title>The Global Catalogue of Microorganisms (GCM) 10K type strain sequencing project: providing services to taxonomists for standard genome sequencing and annotation.</title>
        <authorList>
            <consortium name="The Broad Institute Genomics Platform"/>
            <consortium name="The Broad Institute Genome Sequencing Center for Infectious Disease"/>
            <person name="Wu L."/>
            <person name="Ma J."/>
        </authorList>
    </citation>
    <scope>NUCLEOTIDE SEQUENCE [LARGE SCALE GENOMIC DNA]</scope>
    <source>
        <strain evidence="2 3">JCM 16240</strain>
    </source>
</reference>
<keyword evidence="1" id="KW-1133">Transmembrane helix</keyword>
<gene>
    <name evidence="2" type="ORF">GCM10009125_00380</name>
</gene>
<proteinExistence type="predicted"/>
<dbReference type="RefSeq" id="WP_343819472.1">
    <property type="nucleotide sequence ID" value="NZ_BAAAFN010000003.1"/>
</dbReference>
<dbReference type="EMBL" id="BAAAFN010000003">
    <property type="protein sequence ID" value="GAA0215273.1"/>
    <property type="molecule type" value="Genomic_DNA"/>
</dbReference>
<evidence type="ECO:0008006" key="4">
    <source>
        <dbReference type="Google" id="ProtNLM"/>
    </source>
</evidence>
<sequence>MSDAKRACWSLALTFVALSFLVWLSWHGGLSRDLILMILGGSVYVLIHGLLGILFPLRHDGPVASDPVLPD</sequence>